<proteinExistence type="predicted"/>
<sequence length="265" mass="29452">MANNRGVSPSSFRDSANKAPISDPLLSRSLRSSVTEPLLMAAKKSDCSFKDGLRHGVGPGSNNGKRNQIHRHTRRGGTESSVGESIMNAGKIDDDYALGKMQHHFAALRKKLGEDASILRPTYNIDDETELMEPRIVAEPQDGSKWCVGWGADGLSSASLICQTLRRTCRQPLPAKFGVILIERRPRGTITSMNSRVRKRCRHSKTLWHGNASICKVVVPYIRLLRIPEQLLTLASCKIEFPSRIDRETLSTTPAKPRSYSSMER</sequence>
<evidence type="ECO:0000313" key="2">
    <source>
        <dbReference type="EMBL" id="KAK4009046.1"/>
    </source>
</evidence>
<reference evidence="2 3" key="1">
    <citation type="journal article" date="2023" name="Nucleic Acids Res.">
        <title>The hologenome of Daphnia magna reveals possible DNA methylation and microbiome-mediated evolution of the host genome.</title>
        <authorList>
            <person name="Chaturvedi A."/>
            <person name="Li X."/>
            <person name="Dhandapani V."/>
            <person name="Marshall H."/>
            <person name="Kissane S."/>
            <person name="Cuenca-Cambronero M."/>
            <person name="Asole G."/>
            <person name="Calvet F."/>
            <person name="Ruiz-Romero M."/>
            <person name="Marangio P."/>
            <person name="Guigo R."/>
            <person name="Rago D."/>
            <person name="Mirbahai L."/>
            <person name="Eastwood N."/>
            <person name="Colbourne J.K."/>
            <person name="Zhou J."/>
            <person name="Mallon E."/>
            <person name="Orsini L."/>
        </authorList>
    </citation>
    <scope>NUCLEOTIDE SEQUENCE [LARGE SCALE GENOMIC DNA]</scope>
    <source>
        <strain evidence="2">LRV0_1</strain>
    </source>
</reference>
<feature type="region of interest" description="Disordered" evidence="1">
    <location>
        <begin position="1"/>
        <end position="23"/>
    </location>
</feature>
<protein>
    <submittedName>
        <fullName evidence="2">Uncharacterized protein</fullName>
    </submittedName>
</protein>
<keyword evidence="3" id="KW-1185">Reference proteome</keyword>
<comment type="caution">
    <text evidence="2">The sequence shown here is derived from an EMBL/GenBank/DDBJ whole genome shotgun (WGS) entry which is preliminary data.</text>
</comment>
<accession>A0ABQ9Z821</accession>
<feature type="region of interest" description="Disordered" evidence="1">
    <location>
        <begin position="56"/>
        <end position="82"/>
    </location>
</feature>
<feature type="compositionally biased region" description="Polar residues" evidence="1">
    <location>
        <begin position="1"/>
        <end position="14"/>
    </location>
</feature>
<organism evidence="2 3">
    <name type="scientific">Daphnia magna</name>
    <dbReference type="NCBI Taxonomy" id="35525"/>
    <lineage>
        <taxon>Eukaryota</taxon>
        <taxon>Metazoa</taxon>
        <taxon>Ecdysozoa</taxon>
        <taxon>Arthropoda</taxon>
        <taxon>Crustacea</taxon>
        <taxon>Branchiopoda</taxon>
        <taxon>Diplostraca</taxon>
        <taxon>Cladocera</taxon>
        <taxon>Anomopoda</taxon>
        <taxon>Daphniidae</taxon>
        <taxon>Daphnia</taxon>
    </lineage>
</organism>
<gene>
    <name evidence="2" type="ORF">OUZ56_014187</name>
</gene>
<name>A0ABQ9Z821_9CRUS</name>
<dbReference type="EMBL" id="JAOYFB010000002">
    <property type="protein sequence ID" value="KAK4009046.1"/>
    <property type="molecule type" value="Genomic_DNA"/>
</dbReference>
<evidence type="ECO:0000313" key="3">
    <source>
        <dbReference type="Proteomes" id="UP001234178"/>
    </source>
</evidence>
<dbReference type="Proteomes" id="UP001234178">
    <property type="component" value="Unassembled WGS sequence"/>
</dbReference>
<evidence type="ECO:0000256" key="1">
    <source>
        <dbReference type="SAM" id="MobiDB-lite"/>
    </source>
</evidence>